<evidence type="ECO:0000259" key="10">
    <source>
        <dbReference type="Pfam" id="PF02163"/>
    </source>
</evidence>
<feature type="transmembrane region" description="Helical" evidence="9">
    <location>
        <begin position="359"/>
        <end position="380"/>
    </location>
</feature>
<keyword evidence="5 9" id="KW-1133">Transmembrane helix</keyword>
<keyword evidence="7" id="KW-0175">Coiled coil</keyword>
<feature type="region of interest" description="Disordered" evidence="8">
    <location>
        <begin position="635"/>
        <end position="654"/>
    </location>
</feature>
<evidence type="ECO:0000256" key="1">
    <source>
        <dbReference type="ARBA" id="ARBA00001947"/>
    </source>
</evidence>
<dbReference type="SUPFAM" id="SSF111369">
    <property type="entry name" value="HlyD-like secretion proteins"/>
    <property type="match status" value="1"/>
</dbReference>
<evidence type="ECO:0000256" key="3">
    <source>
        <dbReference type="ARBA" id="ARBA00007931"/>
    </source>
</evidence>
<evidence type="ECO:0000256" key="4">
    <source>
        <dbReference type="ARBA" id="ARBA00022692"/>
    </source>
</evidence>
<dbReference type="PANTHER" id="PTHR13325:SF3">
    <property type="entry name" value="MEMBRANE-BOUND TRANSCRIPTION FACTOR SITE-2 PROTEASE"/>
    <property type="match status" value="1"/>
</dbReference>
<feature type="transmembrane region" description="Helical" evidence="9">
    <location>
        <begin position="386"/>
        <end position="404"/>
    </location>
</feature>
<dbReference type="PANTHER" id="PTHR13325">
    <property type="entry name" value="PROTEASE M50 MEMBRANE-BOUND TRANSCRIPTION FACTOR SITE 2 PROTEASE"/>
    <property type="match status" value="1"/>
</dbReference>
<keyword evidence="12" id="KW-1185">Reference proteome</keyword>
<feature type="transmembrane region" description="Helical" evidence="9">
    <location>
        <begin position="230"/>
        <end position="250"/>
    </location>
</feature>
<dbReference type="Pfam" id="PF02163">
    <property type="entry name" value="Peptidase_M50"/>
    <property type="match status" value="1"/>
</dbReference>
<dbReference type="GO" id="GO:0012505">
    <property type="term" value="C:endomembrane system"/>
    <property type="evidence" value="ECO:0007669"/>
    <property type="project" value="UniProtKB-SubCell"/>
</dbReference>
<dbReference type="EMBL" id="LECT01000017">
    <property type="protein sequence ID" value="KLU05640.1"/>
    <property type="molecule type" value="Genomic_DNA"/>
</dbReference>
<sequence>MNGYDSQSFELANAHLQRRDGLSVRLHESRGEATYLVSDGVSSNFHQLGSAQYAFLSALDGKTSLEEVTGRIASELPKLALTASQAEQTARYLLDHQLIFAVDANGEPLNATNRLQRQSERAAQQRKQENANPLFLKFPLGNPTRLLNAIVPWTQWLFAPACIVFAIALGLIAMARLWQNADELAVSLQGVISPTSGIWLAVTFVGLKIVHELGHAIACRRLGGTVRETGVVFILFVPIPYVDVTSAWDFPSKQQRMLVSAAGMMVEMMVASLAAIAWSLSHDPVVRFHLTNWMLMGTLTTVLFNANFLMRFDGYFLLSDAIGIPNLAALSRQCVQARLKQLLLGSTSKLPADMMQHQTVLMSYGVAAMIWRWIVCMGLAVAASKLFNGFGLILAIASLVAWFGRPAMGILKSLVADTVEGASARRTLVRRTVPSLLGIVVLMCLTPWPGRVSSPAVVRFHQAEIVRAQTTGFVDQILVQPGQFVHANQPIAKLKNQALVTEIESLQSQVDAARIRARREWADGKIASHHAEVAVADSLQSRLNNRRERLELLTIRAGSSGRVMLPPQTASLDDWLGRYAREGTELARVVDPARKELLVSIGQSDRNTFAECVNEIVEFVPHSALPVTSARLERVEPTATDQTDPRLTASAGGPLTEHRIATETRLIAPRFEAVVKLDPQASIQLASGLTGQVRLDRRPRSIAGYLLMKFL</sequence>
<evidence type="ECO:0000256" key="9">
    <source>
        <dbReference type="SAM" id="Phobius"/>
    </source>
</evidence>
<gene>
    <name evidence="11" type="ORF">RISK_002272</name>
</gene>
<dbReference type="PATRIC" id="fig|595434.4.peg.2170"/>
<comment type="subcellular location">
    <subcellularLocation>
        <location evidence="2">Endomembrane system</location>
        <topology evidence="2">Multi-pass membrane protein</topology>
    </subcellularLocation>
</comment>
<organism evidence="11 12">
    <name type="scientific">Rhodopirellula islandica</name>
    <dbReference type="NCBI Taxonomy" id="595434"/>
    <lineage>
        <taxon>Bacteria</taxon>
        <taxon>Pseudomonadati</taxon>
        <taxon>Planctomycetota</taxon>
        <taxon>Planctomycetia</taxon>
        <taxon>Pirellulales</taxon>
        <taxon>Pirellulaceae</taxon>
        <taxon>Rhodopirellula</taxon>
    </lineage>
</organism>
<feature type="transmembrane region" description="Helical" evidence="9">
    <location>
        <begin position="190"/>
        <end position="210"/>
    </location>
</feature>
<name>A0A0J1BGH0_RHOIS</name>
<dbReference type="GO" id="GO:0004222">
    <property type="term" value="F:metalloendopeptidase activity"/>
    <property type="evidence" value="ECO:0007669"/>
    <property type="project" value="InterPro"/>
</dbReference>
<feature type="transmembrane region" description="Helical" evidence="9">
    <location>
        <begin position="156"/>
        <end position="178"/>
    </location>
</feature>
<keyword evidence="6 9" id="KW-0472">Membrane</keyword>
<keyword evidence="4 9" id="KW-0812">Transmembrane</keyword>
<proteinExistence type="inferred from homology"/>
<evidence type="ECO:0000256" key="5">
    <source>
        <dbReference type="ARBA" id="ARBA00022989"/>
    </source>
</evidence>
<evidence type="ECO:0000313" key="11">
    <source>
        <dbReference type="EMBL" id="KLU05640.1"/>
    </source>
</evidence>
<protein>
    <submittedName>
        <fullName evidence="11">Transmembrane protein</fullName>
    </submittedName>
</protein>
<dbReference type="InterPro" id="IPR008915">
    <property type="entry name" value="Peptidase_M50"/>
</dbReference>
<feature type="transmembrane region" description="Helical" evidence="9">
    <location>
        <begin position="257"/>
        <end position="278"/>
    </location>
</feature>
<dbReference type="Gene3D" id="2.40.50.100">
    <property type="match status" value="1"/>
</dbReference>
<accession>A0A0J1BGH0</accession>
<dbReference type="GO" id="GO:0031293">
    <property type="term" value="P:membrane protein intracellular domain proteolysis"/>
    <property type="evidence" value="ECO:0007669"/>
    <property type="project" value="TreeGrafter"/>
</dbReference>
<comment type="similarity">
    <text evidence="3">Belongs to the peptidase M50B family.</text>
</comment>
<dbReference type="GO" id="GO:0005737">
    <property type="term" value="C:cytoplasm"/>
    <property type="evidence" value="ECO:0007669"/>
    <property type="project" value="TreeGrafter"/>
</dbReference>
<feature type="transmembrane region" description="Helical" evidence="9">
    <location>
        <begin position="290"/>
        <end position="310"/>
    </location>
</feature>
<dbReference type="Proteomes" id="UP000036367">
    <property type="component" value="Unassembled WGS sequence"/>
</dbReference>
<evidence type="ECO:0000313" key="12">
    <source>
        <dbReference type="Proteomes" id="UP000036367"/>
    </source>
</evidence>
<feature type="coiled-coil region" evidence="7">
    <location>
        <begin position="496"/>
        <end position="556"/>
    </location>
</feature>
<dbReference type="STRING" id="595434.RISK_002272"/>
<dbReference type="RefSeq" id="WP_047813965.1">
    <property type="nucleotide sequence ID" value="NZ_LECT01000017.1"/>
</dbReference>
<dbReference type="OrthoDB" id="9759690at2"/>
<evidence type="ECO:0000256" key="7">
    <source>
        <dbReference type="SAM" id="Coils"/>
    </source>
</evidence>
<dbReference type="InterPro" id="IPR001193">
    <property type="entry name" value="MBTPS2"/>
</dbReference>
<comment type="cofactor">
    <cofactor evidence="1">
        <name>Zn(2+)</name>
        <dbReference type="ChEBI" id="CHEBI:29105"/>
    </cofactor>
</comment>
<evidence type="ECO:0000256" key="6">
    <source>
        <dbReference type="ARBA" id="ARBA00023136"/>
    </source>
</evidence>
<comment type="caution">
    <text evidence="11">The sequence shown here is derived from an EMBL/GenBank/DDBJ whole genome shotgun (WGS) entry which is preliminary data.</text>
</comment>
<feature type="domain" description="Peptidase M50" evidence="10">
    <location>
        <begin position="200"/>
        <end position="382"/>
    </location>
</feature>
<reference evidence="11" key="1">
    <citation type="submission" date="2015-05" db="EMBL/GenBank/DDBJ databases">
        <title>Permanent draft genome of Rhodopirellula islandicus K833.</title>
        <authorList>
            <person name="Kizina J."/>
            <person name="Richter M."/>
            <person name="Glockner F.O."/>
            <person name="Harder J."/>
        </authorList>
    </citation>
    <scope>NUCLEOTIDE SEQUENCE [LARGE SCALE GENOMIC DNA]</scope>
    <source>
        <strain evidence="11">K833</strain>
    </source>
</reference>
<dbReference type="AlphaFoldDB" id="A0A0J1BGH0"/>
<evidence type="ECO:0000256" key="2">
    <source>
        <dbReference type="ARBA" id="ARBA00004127"/>
    </source>
</evidence>
<dbReference type="GO" id="GO:0016020">
    <property type="term" value="C:membrane"/>
    <property type="evidence" value="ECO:0007669"/>
    <property type="project" value="InterPro"/>
</dbReference>
<evidence type="ECO:0000256" key="8">
    <source>
        <dbReference type="SAM" id="MobiDB-lite"/>
    </source>
</evidence>